<dbReference type="GO" id="GO:0003924">
    <property type="term" value="F:GTPase activity"/>
    <property type="evidence" value="ECO:0007669"/>
    <property type="project" value="InterPro"/>
</dbReference>
<evidence type="ECO:0000256" key="4">
    <source>
        <dbReference type="ARBA" id="ARBA00022741"/>
    </source>
</evidence>
<gene>
    <name evidence="15" type="primary">gbp3</name>
    <name evidence="15" type="synonym">si:ch211-195h23.5</name>
</gene>
<accession>A0AB13A8G1</accession>
<dbReference type="GeneID" id="563072"/>
<dbReference type="PROSITE" id="PS51830">
    <property type="entry name" value="FIIND"/>
    <property type="match status" value="1"/>
</dbReference>
<dbReference type="PANTHER" id="PTHR10751">
    <property type="entry name" value="GUANYLATE BINDING PROTEIN"/>
    <property type="match status" value="1"/>
</dbReference>
<evidence type="ECO:0000259" key="11">
    <source>
        <dbReference type="PROSITE" id="PS50209"/>
    </source>
</evidence>
<reference evidence="15" key="7">
    <citation type="submission" date="2025-08" db="UniProtKB">
        <authorList>
            <consortium name="RefSeq"/>
        </authorList>
    </citation>
    <scope>IDENTIFICATION</scope>
    <source>
        <strain evidence="15">Tuebingen</strain>
    </source>
</reference>
<keyword evidence="5" id="KW-0378">Hydrolase</keyword>
<feature type="domain" description="CARD" evidence="11">
    <location>
        <begin position="790"/>
        <end position="874"/>
    </location>
</feature>
<dbReference type="Pfam" id="PF00619">
    <property type="entry name" value="CARD"/>
    <property type="match status" value="1"/>
</dbReference>
<reference evidence="15" key="4">
    <citation type="journal article" date="2015" name="Nat. Commun.">
        <title>RFX transcription factors are essential for hearing in mice.</title>
        <authorList>
            <person name="Elkon R."/>
            <person name="Milon B."/>
            <person name="Morrison L."/>
            <person name="Shah M."/>
            <person name="Vijayakumar S."/>
            <person name="Racherla M."/>
            <person name="Leitch C.C."/>
            <person name="Silipino L."/>
            <person name="Hadi S."/>
            <person name="Weiss-Gayet M."/>
            <person name="Barras E."/>
            <person name="Schmid C.D."/>
            <person name="Ait-Lounis A."/>
            <person name="Barnes A."/>
            <person name="Song Y."/>
            <person name="Eisenman D.J."/>
            <person name="Eliyahu E."/>
            <person name="Frolenkov G.I."/>
            <person name="Strome S.E."/>
            <person name="Durand B."/>
            <person name="Zaghloul N.A."/>
            <person name="Jones S.M."/>
            <person name="Reith W."/>
            <person name="Hertzano R."/>
        </authorList>
    </citation>
    <scope>NUCLEOTIDE SEQUENCE</scope>
    <source>
        <strain evidence="15">Tuebingen</strain>
    </source>
</reference>
<reference evidence="15" key="5">
    <citation type="journal article" date="2016" name="BMC Genomics">
        <title>Gene evolution and gene expression after whole genome duplication in fish: the PhyloFish database.</title>
        <authorList>
            <person name="Pasquier J."/>
            <person name="Cabau C."/>
            <person name="Nguyen T."/>
            <person name="Jouanno E."/>
            <person name="Severac D."/>
            <person name="Braasch I."/>
            <person name="Journot L."/>
            <person name="Pontarotti P."/>
            <person name="Klopp C."/>
            <person name="Postlethwait J.H."/>
            <person name="Guiguen Y."/>
            <person name="Bobe J."/>
        </authorList>
    </citation>
    <scope>NUCLEOTIDE SEQUENCE</scope>
    <source>
        <strain evidence="15">Tuebingen</strain>
    </source>
</reference>
<dbReference type="SUPFAM" id="SSF52540">
    <property type="entry name" value="P-loop containing nucleoside triphosphate hydrolases"/>
    <property type="match status" value="1"/>
</dbReference>
<evidence type="ECO:0000256" key="6">
    <source>
        <dbReference type="ARBA" id="ARBA00022859"/>
    </source>
</evidence>
<dbReference type="PROSITE" id="PS50209">
    <property type="entry name" value="CARD"/>
    <property type="match status" value="1"/>
</dbReference>
<dbReference type="SUPFAM" id="SSF48340">
    <property type="entry name" value="Interferon-induced guanylate-binding protein 1 (GBP1), C-terminal domain"/>
    <property type="match status" value="1"/>
</dbReference>
<protein>
    <submittedName>
        <fullName evidence="15">Uncharacterized protein LOC563072 isoform 2</fullName>
    </submittedName>
</protein>
<reference evidence="15" key="2">
    <citation type="journal article" date="2013" name="Acta Crystallogr. F Struct. Biol. Commun.">
        <title>Structure of the caspase-recruitment domain from a zebrafish guanylate-binding protein.</title>
        <authorList>
            <person name="Jin T."/>
            <person name="Huang M."/>
            <person name="Smith P."/>
            <person name="Jiang J."/>
            <person name="Xiao T.S."/>
        </authorList>
    </citation>
    <scope>NUCLEOTIDE SEQUENCE</scope>
    <source>
        <strain evidence="15">Tuebingen</strain>
    </source>
</reference>
<keyword evidence="3" id="KW-0399">Innate immunity</keyword>
<dbReference type="CDD" id="cd16269">
    <property type="entry name" value="GBP_C"/>
    <property type="match status" value="1"/>
</dbReference>
<reference evidence="15" key="6">
    <citation type="journal article" date="2016" name="Nat. Commun.">
        <title>Neutrophils mediate Salmonella Typhimurium clearance through the GBP4 inflammasome-dependent production of prostaglandins.</title>
        <authorList>
            <person name="Tyrkalska S.D."/>
            <person name="Candel S."/>
            <person name="Angosto D."/>
            <person name="Gomez-Abellan V."/>
            <person name="Martin-Sanchez F."/>
            <person name="Garcia-Moreno D."/>
            <person name="Zapata-Perez R."/>
            <person name="Sanchez-Ferrer A."/>
            <person name="Sepulcre M.P."/>
            <person name="Pelegrin P."/>
            <person name="Mulero V."/>
        </authorList>
    </citation>
    <scope>NUCLEOTIDE SEQUENCE</scope>
    <source>
        <strain evidence="15">Tuebingen</strain>
    </source>
</reference>
<evidence type="ECO:0000256" key="10">
    <source>
        <dbReference type="SAM" id="MobiDB-lite"/>
    </source>
</evidence>
<dbReference type="RefSeq" id="NP_001410167.1">
    <property type="nucleotide sequence ID" value="NM_001423238.1"/>
</dbReference>
<evidence type="ECO:0000256" key="7">
    <source>
        <dbReference type="ARBA" id="ARBA00023134"/>
    </source>
</evidence>
<dbReference type="GO" id="GO:0045087">
    <property type="term" value="P:innate immune response"/>
    <property type="evidence" value="ECO:0007669"/>
    <property type="project" value="UniProtKB-KW"/>
</dbReference>
<dbReference type="Gene3D" id="3.40.50.300">
    <property type="entry name" value="P-loop containing nucleotide triphosphate hydrolases"/>
    <property type="match status" value="1"/>
</dbReference>
<dbReference type="AlphaFoldDB" id="A0AB13A8G1"/>
<dbReference type="Gene3D" id="1.10.533.10">
    <property type="entry name" value="Death Domain, Fas"/>
    <property type="match status" value="1"/>
</dbReference>
<dbReference type="Gene3D" id="1.20.1000.10">
    <property type="entry name" value="Guanylate-binding protein, C-terminal domain"/>
    <property type="match status" value="1"/>
</dbReference>
<evidence type="ECO:0000256" key="5">
    <source>
        <dbReference type="ARBA" id="ARBA00022801"/>
    </source>
</evidence>
<evidence type="ECO:0000313" key="14">
    <source>
        <dbReference type="Proteomes" id="UP000000437"/>
    </source>
</evidence>
<dbReference type="Pfam" id="PF13553">
    <property type="entry name" value="FIIND"/>
    <property type="match status" value="1"/>
</dbReference>
<comment type="similarity">
    <text evidence="9">Belongs to the TRAFAC class dynamin-like GTPase superfamily. GB1/RHD3 GTPase family.</text>
</comment>
<dbReference type="InterPro" id="IPR036543">
    <property type="entry name" value="Guanylate-bd_C_sf"/>
</dbReference>
<evidence type="ECO:0007829" key="16">
    <source>
        <dbReference type="PeptideAtlas" id="A0AB13A8G1"/>
    </source>
</evidence>
<keyword evidence="6" id="KW-0391">Immunity</keyword>
<reference evidence="15" key="3">
    <citation type="journal article" date="2014" name="J. Immunol.">
        <title>Contrasted innate responses to two viruses in zebrafish: insights into the ancestral repertoire of vertebrate IFN-stimulated genes.</title>
        <authorList>
            <person name="Briolat V."/>
            <person name="Jouneau L."/>
            <person name="Carvalho R."/>
            <person name="Palha N."/>
            <person name="Langevin C."/>
            <person name="Herbomel P."/>
            <person name="Schwartz O."/>
            <person name="Spaink H.P."/>
            <person name="Levraud J.P."/>
            <person name="Boudinot P."/>
        </authorList>
    </citation>
    <scope>NUCLEOTIDE SEQUENCE</scope>
    <source>
        <strain evidence="15">Tuebingen</strain>
    </source>
</reference>
<keyword evidence="8" id="KW-0395">Inflammatory response</keyword>
<keyword evidence="2" id="KW-0963">Cytoplasm</keyword>
<evidence type="ECO:0000256" key="2">
    <source>
        <dbReference type="ARBA" id="ARBA00022490"/>
    </source>
</evidence>
<feature type="domain" description="FIIND" evidence="13">
    <location>
        <begin position="504"/>
        <end position="784"/>
    </location>
</feature>
<dbReference type="Pfam" id="PF02263">
    <property type="entry name" value="GBP"/>
    <property type="match status" value="1"/>
</dbReference>
<evidence type="ECO:0000256" key="1">
    <source>
        <dbReference type="ARBA" id="ARBA00004514"/>
    </source>
</evidence>
<dbReference type="InterPro" id="IPR003191">
    <property type="entry name" value="Guanylate-bd/ATL_C"/>
</dbReference>
<organism evidence="14 15">
    <name type="scientific">Danio rerio</name>
    <name type="common">Zebrafish</name>
    <name type="synonym">Brachydanio rerio</name>
    <dbReference type="NCBI Taxonomy" id="7955"/>
    <lineage>
        <taxon>Eukaryota</taxon>
        <taxon>Metazoa</taxon>
        <taxon>Chordata</taxon>
        <taxon>Craniata</taxon>
        <taxon>Vertebrata</taxon>
        <taxon>Euteleostomi</taxon>
        <taxon>Actinopterygii</taxon>
        <taxon>Neopterygii</taxon>
        <taxon>Teleostei</taxon>
        <taxon>Ostariophysi</taxon>
        <taxon>Cypriniformes</taxon>
        <taxon>Danionidae</taxon>
        <taxon>Danioninae</taxon>
        <taxon>Danio</taxon>
    </lineage>
</organism>
<feature type="domain" description="GB1/RHD3-type G" evidence="12">
    <location>
        <begin position="36"/>
        <end position="273"/>
    </location>
</feature>
<dbReference type="GO" id="GO:0006954">
    <property type="term" value="P:inflammatory response"/>
    <property type="evidence" value="ECO:0007669"/>
    <property type="project" value="UniProtKB-KW"/>
</dbReference>
<keyword evidence="14" id="KW-1185">Reference proteome</keyword>
<evidence type="ECO:0000256" key="3">
    <source>
        <dbReference type="ARBA" id="ARBA00022588"/>
    </source>
</evidence>
<dbReference type="InterPro" id="IPR015894">
    <property type="entry name" value="Guanylate-bd_N"/>
</dbReference>
<dbReference type="GO" id="GO:0005525">
    <property type="term" value="F:GTP binding"/>
    <property type="evidence" value="ECO:0007669"/>
    <property type="project" value="UniProtKB-KW"/>
</dbReference>
<reference evidence="15" key="1">
    <citation type="journal article" date="2009" name="Dis. Model. Mech.">
        <title>The role of gamma interferon in innate immunity in the zebrafish embryo.</title>
        <authorList>
            <person name="Sieger D."/>
            <person name="Stein C."/>
            <person name="Neifer D."/>
            <person name="van der Sar A.M."/>
            <person name="Leptin M."/>
        </authorList>
    </citation>
    <scope>NUCLEOTIDE SEQUENCE</scope>
    <source>
        <strain evidence="15">Tuebingen</strain>
    </source>
</reference>
<dbReference type="InterPro" id="IPR025307">
    <property type="entry name" value="FIIND_dom"/>
</dbReference>
<dbReference type="Pfam" id="PF02841">
    <property type="entry name" value="GBP_C"/>
    <property type="match status" value="1"/>
</dbReference>
<keyword evidence="4" id="KW-0547">Nucleotide-binding</keyword>
<dbReference type="InterPro" id="IPR030386">
    <property type="entry name" value="G_GB1_RHD3_dom"/>
</dbReference>
<comment type="subcellular location">
    <subcellularLocation>
        <location evidence="1">Cytoplasm</location>
        <location evidence="1">Cytosol</location>
    </subcellularLocation>
</comment>
<sequence length="881" mass="100347">MAFGVAMFAPVCLIENDGFGKLSVKKQAKDILDRIIEPVVVVSVVGPHRTGKSYLVNLLAGLQTGFSLGYTIESETKGIWMWCIPHPTKKGHTLVLLDTEGLGDVQEKEKNDKWIFCLAVLLSSVLVYNSLGVIDDEAVEKLHYVTELPENIRVKAEGDEDESAEFMHVFPSFVWAVQDFDLEFEIEDEWMTSDEYLESALKLKKGHSLGTQRYNLPRRCLCEFFAQKKCFLFPRPAYRKYMRRLEDLSDETLDSRFLHQAHTFCSYIYDNAQPKTVRGHTITGTALGNLAEIYVEAISSGNVICLENAVVSLAKIQNVRAVDQARQIYKEEMLRMAQPPLDPDQLSRIHTLAEEKAIKVFINMSFSDKDQIYQKELMEKIHHEYQHMCLQNHQAFLMQCRKVLEYSFYPLELKISDGSYLRPGGYRQYRALLNQLISDYRARTESQIKHEEALWMFLQGKEDVGNQILQADESLSAAEQEKEGKSLGSPPRAESSTGQPTSESAEEFTPELIQTVDEDKHKNTYRFVSPHAGQFQCSLTSLVFVMDGEGEVLYRVVSWDPRLLDGLGQIQPVGPLYDIDCFNGSISRLHLPHCEIFSEGDNMDGLAVAHFTAGNIEIIQPIKVTETHVMIDIRDLSLFGLLWMKIFSPPISGQVLLFLRTLPVEEREKILNVHLLPGNIPVPEVQLCHRDKKYIETTSKCQLFFEREYSLCCQPENFQVQPTSEIFDHSNFGPNYHPTFEVFLGVHVREVGLAILDKAENGREVWSRQRILLTAPSQGVEDHRLTPGSEFVDALRGDLIQKVSSVMAIADSLMSERMITDELYNEVHNADTNQRKMRLLFRALDSGGASVKAEFYRLLMENEPRLVHELESRHSESSGPQ</sequence>
<keyword evidence="16" id="KW-1267">Proteomics identification</keyword>
<keyword evidence="7" id="KW-0342">GTP-binding</keyword>
<dbReference type="CDD" id="cd01851">
    <property type="entry name" value="GBP"/>
    <property type="match status" value="1"/>
</dbReference>
<dbReference type="GO" id="GO:0042981">
    <property type="term" value="P:regulation of apoptotic process"/>
    <property type="evidence" value="ECO:0007669"/>
    <property type="project" value="InterPro"/>
</dbReference>
<dbReference type="InterPro" id="IPR027417">
    <property type="entry name" value="P-loop_NTPase"/>
</dbReference>
<dbReference type="InterPro" id="IPR033516">
    <property type="entry name" value="CARD8/ASC/NALP1_CARD"/>
</dbReference>
<dbReference type="PROSITE" id="PS51715">
    <property type="entry name" value="G_GB1_RHD3"/>
    <property type="match status" value="1"/>
</dbReference>
<dbReference type="CTD" id="2635"/>
<dbReference type="FunFam" id="1.10.533.10:FF:000013">
    <property type="entry name" value="Apoptosis-associated speck-like protein containing a CARD"/>
    <property type="match status" value="1"/>
</dbReference>
<dbReference type="SUPFAM" id="SSF47986">
    <property type="entry name" value="DEATH domain"/>
    <property type="match status" value="1"/>
</dbReference>
<proteinExistence type="evidence at protein level"/>
<dbReference type="InterPro" id="IPR001315">
    <property type="entry name" value="CARD"/>
</dbReference>
<name>A0AB13A8G1_DANRE</name>
<dbReference type="InterPro" id="IPR037684">
    <property type="entry name" value="GBP_C"/>
</dbReference>
<dbReference type="GO" id="GO:0005829">
    <property type="term" value="C:cytosol"/>
    <property type="evidence" value="ECO:0007669"/>
    <property type="project" value="UniProtKB-SubCell"/>
</dbReference>
<evidence type="ECO:0000256" key="8">
    <source>
        <dbReference type="ARBA" id="ARBA00023198"/>
    </source>
</evidence>
<dbReference type="Pfam" id="PF23679">
    <property type="entry name" value="UPA-FIIND"/>
    <property type="match status" value="1"/>
</dbReference>
<dbReference type="Proteomes" id="UP000000437">
    <property type="component" value="Chromosome 2"/>
</dbReference>
<evidence type="ECO:0000259" key="12">
    <source>
        <dbReference type="PROSITE" id="PS51715"/>
    </source>
</evidence>
<evidence type="ECO:0000256" key="9">
    <source>
        <dbReference type="PROSITE-ProRule" id="PRU01052"/>
    </source>
</evidence>
<dbReference type="InterPro" id="IPR011029">
    <property type="entry name" value="DEATH-like_dom_sf"/>
</dbReference>
<dbReference type="FunFam" id="3.40.50.300:FF:002581">
    <property type="entry name" value="Guanylate-binding protein 4"/>
    <property type="match status" value="1"/>
</dbReference>
<evidence type="ECO:0000313" key="15">
    <source>
        <dbReference type="RefSeq" id="NP_001410167.1"/>
    </source>
</evidence>
<dbReference type="CDD" id="cd08330">
    <property type="entry name" value="CARD_ASC_NALP1"/>
    <property type="match status" value="1"/>
</dbReference>
<feature type="region of interest" description="Disordered" evidence="10">
    <location>
        <begin position="475"/>
        <end position="508"/>
    </location>
</feature>
<evidence type="ECO:0000259" key="13">
    <source>
        <dbReference type="PROSITE" id="PS51830"/>
    </source>
</evidence>
<feature type="compositionally biased region" description="Polar residues" evidence="10">
    <location>
        <begin position="494"/>
        <end position="503"/>
    </location>
</feature>